<dbReference type="GO" id="GO:0005886">
    <property type="term" value="C:plasma membrane"/>
    <property type="evidence" value="ECO:0007669"/>
    <property type="project" value="UniProtKB-SubCell"/>
</dbReference>
<sequence length="325" mass="34106">MPARNEAAELPGLFEALERLRPGPSHVCFLLDRCDDDSVELIGDYTGCAAASVRMITAPTGCATVGRARHLAMQAGLAALGGADGLLLTTDADSRPAPDWISAMTRALSVADLVAGRIVRRADRPSALQDRIETYYDALFAMRRHLDPVPWEAAETHHHGGGANLGIRSEAYRALGGFAPLASGEDAALLDAAARAGLRVRHDAACTVETSDRREGRCPGGLAHALRWADTCDAGAIVVAHPVDAAWQYRLHAAARTAFDTGRPWGVAAALSLTRDHVIGVARDCPNGEAFAMRIVPVPPGGMRSVALPVAEAALVALSHGRAAA</sequence>
<evidence type="ECO:0000259" key="6">
    <source>
        <dbReference type="Pfam" id="PF00535"/>
    </source>
</evidence>
<accession>A0A3D0WDU3</accession>
<keyword evidence="2" id="KW-1003">Cell membrane</keyword>
<proteinExistence type="predicted"/>
<dbReference type="PANTHER" id="PTHR43646:SF2">
    <property type="entry name" value="GLYCOSYLTRANSFERASE 2-LIKE DOMAIN-CONTAINING PROTEIN"/>
    <property type="match status" value="1"/>
</dbReference>
<gene>
    <name evidence="7" type="ORF">DEP91_07175</name>
</gene>
<dbReference type="GO" id="GO:0016757">
    <property type="term" value="F:glycosyltransferase activity"/>
    <property type="evidence" value="ECO:0007669"/>
    <property type="project" value="UniProtKB-KW"/>
</dbReference>
<dbReference type="Pfam" id="PF00535">
    <property type="entry name" value="Glycos_transf_2"/>
    <property type="match status" value="1"/>
</dbReference>
<evidence type="ECO:0000313" key="8">
    <source>
        <dbReference type="Proteomes" id="UP000262699"/>
    </source>
</evidence>
<keyword evidence="5" id="KW-0472">Membrane</keyword>
<dbReference type="PANTHER" id="PTHR43646">
    <property type="entry name" value="GLYCOSYLTRANSFERASE"/>
    <property type="match status" value="1"/>
</dbReference>
<dbReference type="Gene3D" id="3.90.550.10">
    <property type="entry name" value="Spore Coat Polysaccharide Biosynthesis Protein SpsA, Chain A"/>
    <property type="match status" value="1"/>
</dbReference>
<dbReference type="EMBL" id="DOYJ01000202">
    <property type="protein sequence ID" value="HCB75943.1"/>
    <property type="molecule type" value="Genomic_DNA"/>
</dbReference>
<dbReference type="InterPro" id="IPR001173">
    <property type="entry name" value="Glyco_trans_2-like"/>
</dbReference>
<protein>
    <submittedName>
        <fullName evidence="7">Glycosyl transferase family 2</fullName>
    </submittedName>
</protein>
<dbReference type="Proteomes" id="UP000262699">
    <property type="component" value="Unassembled WGS sequence"/>
</dbReference>
<evidence type="ECO:0000256" key="2">
    <source>
        <dbReference type="ARBA" id="ARBA00022475"/>
    </source>
</evidence>
<evidence type="ECO:0000256" key="5">
    <source>
        <dbReference type="ARBA" id="ARBA00023136"/>
    </source>
</evidence>
<keyword evidence="3" id="KW-0328">Glycosyltransferase</keyword>
<dbReference type="AlphaFoldDB" id="A0A3D0WDU3"/>
<keyword evidence="4 7" id="KW-0808">Transferase</keyword>
<evidence type="ECO:0000313" key="7">
    <source>
        <dbReference type="EMBL" id="HCB75943.1"/>
    </source>
</evidence>
<dbReference type="SUPFAM" id="SSF53448">
    <property type="entry name" value="Nucleotide-diphospho-sugar transferases"/>
    <property type="match status" value="1"/>
</dbReference>
<organism evidence="7 8">
    <name type="scientific">Sphingomonas bacterium</name>
    <dbReference type="NCBI Taxonomy" id="1895847"/>
    <lineage>
        <taxon>Bacteria</taxon>
        <taxon>Pseudomonadati</taxon>
        <taxon>Pseudomonadota</taxon>
        <taxon>Alphaproteobacteria</taxon>
        <taxon>Sphingomonadales</taxon>
        <taxon>Sphingomonadaceae</taxon>
        <taxon>Sphingomonas</taxon>
    </lineage>
</organism>
<comment type="caution">
    <text evidence="7">The sequence shown here is derived from an EMBL/GenBank/DDBJ whole genome shotgun (WGS) entry which is preliminary data.</text>
</comment>
<evidence type="ECO:0000256" key="1">
    <source>
        <dbReference type="ARBA" id="ARBA00004236"/>
    </source>
</evidence>
<comment type="subcellular location">
    <subcellularLocation>
        <location evidence="1">Cell membrane</location>
    </subcellularLocation>
</comment>
<reference evidence="7 8" key="1">
    <citation type="journal article" date="2018" name="Nat. Biotechnol.">
        <title>A standardized bacterial taxonomy based on genome phylogeny substantially revises the tree of life.</title>
        <authorList>
            <person name="Parks D.H."/>
            <person name="Chuvochina M."/>
            <person name="Waite D.W."/>
            <person name="Rinke C."/>
            <person name="Skarshewski A."/>
            <person name="Chaumeil P.A."/>
            <person name="Hugenholtz P."/>
        </authorList>
    </citation>
    <scope>NUCLEOTIDE SEQUENCE [LARGE SCALE GENOMIC DNA]</scope>
    <source>
        <strain evidence="7">UBA9015</strain>
    </source>
</reference>
<evidence type="ECO:0000256" key="3">
    <source>
        <dbReference type="ARBA" id="ARBA00022676"/>
    </source>
</evidence>
<name>A0A3D0WDU3_9SPHN</name>
<dbReference type="InterPro" id="IPR029044">
    <property type="entry name" value="Nucleotide-diphossugar_trans"/>
</dbReference>
<evidence type="ECO:0000256" key="4">
    <source>
        <dbReference type="ARBA" id="ARBA00022679"/>
    </source>
</evidence>
<feature type="domain" description="Glycosyltransferase 2-like" evidence="6">
    <location>
        <begin position="1"/>
        <end position="134"/>
    </location>
</feature>